<dbReference type="EMBL" id="QJJK01000002">
    <property type="protein sequence ID" value="PXW63529.1"/>
    <property type="molecule type" value="Genomic_DNA"/>
</dbReference>
<dbReference type="Gene3D" id="3.40.50.720">
    <property type="entry name" value="NAD(P)-binding Rossmann-like Domain"/>
    <property type="match status" value="1"/>
</dbReference>
<evidence type="ECO:0000313" key="1">
    <source>
        <dbReference type="EMBL" id="PXW63529.1"/>
    </source>
</evidence>
<dbReference type="AlphaFoldDB" id="A0A2V3US46"/>
<dbReference type="RefSeq" id="WP_110373664.1">
    <property type="nucleotide sequence ID" value="NZ_JAHBRY010000002.1"/>
</dbReference>
<gene>
    <name evidence="1" type="ORF">C7450_102445</name>
</gene>
<name>A0A2V3US46_9HYPH</name>
<organism evidence="1 2">
    <name type="scientific">Chelatococcus asaccharovorans</name>
    <dbReference type="NCBI Taxonomy" id="28210"/>
    <lineage>
        <taxon>Bacteria</taxon>
        <taxon>Pseudomonadati</taxon>
        <taxon>Pseudomonadota</taxon>
        <taxon>Alphaproteobacteria</taxon>
        <taxon>Hyphomicrobiales</taxon>
        <taxon>Chelatococcaceae</taxon>
        <taxon>Chelatococcus</taxon>
    </lineage>
</organism>
<protein>
    <recommendedName>
        <fullName evidence="3">Saccharopine dehydrogenase-like protein</fullName>
    </recommendedName>
</protein>
<sequence>MTERLQSQDTDLIVFGTGQFAARIVFDLAATTREPVRTLIVGRNGDRLDWLVTAANARASMFGSPSRFAGAKRDVTDSTEVTRLLAQCQPRLAVQTASSQPSAVIGEQGNAWSALVAAGGLSVTAVAQSMLSLKVGEAIQAAGVACALINCCFPDVVNAMLEARGIEVLCGTGNVAILSNAFNGTLADPRQTVRVLAHYQQLSAWRQPATERGGVPPRVWIDGEELPDVYARFAALKLTREPAIEISGASGVTLMQAYLADREWHGHAPGPNGLPGGYPVRLSGRRLSLDLPEGLRAAEAIAWNAAFEQKSGLVVEGTRAHCTGRLQALLAAEGFAHADGFDVMDLERVGADLDALRARLEAQPAPSVR</sequence>
<evidence type="ECO:0008006" key="3">
    <source>
        <dbReference type="Google" id="ProtNLM"/>
    </source>
</evidence>
<proteinExistence type="predicted"/>
<dbReference type="OrthoDB" id="9033521at2"/>
<reference evidence="1 2" key="1">
    <citation type="submission" date="2018-05" db="EMBL/GenBank/DDBJ databases">
        <title>Genomic Encyclopedia of Type Strains, Phase IV (KMG-IV): sequencing the most valuable type-strain genomes for metagenomic binning, comparative biology and taxonomic classification.</title>
        <authorList>
            <person name="Goeker M."/>
        </authorList>
    </citation>
    <scope>NUCLEOTIDE SEQUENCE [LARGE SCALE GENOMIC DNA]</scope>
    <source>
        <strain evidence="1 2">DSM 6462</strain>
    </source>
</reference>
<dbReference type="Proteomes" id="UP000248021">
    <property type="component" value="Unassembled WGS sequence"/>
</dbReference>
<evidence type="ECO:0000313" key="2">
    <source>
        <dbReference type="Proteomes" id="UP000248021"/>
    </source>
</evidence>
<keyword evidence="2" id="KW-1185">Reference proteome</keyword>
<accession>A0A2V3US46</accession>
<comment type="caution">
    <text evidence="1">The sequence shown here is derived from an EMBL/GenBank/DDBJ whole genome shotgun (WGS) entry which is preliminary data.</text>
</comment>